<keyword evidence="1" id="KW-1133">Transmembrane helix</keyword>
<reference evidence="2" key="1">
    <citation type="submission" date="2023-07" db="EMBL/GenBank/DDBJ databases">
        <title>Genomic Encyclopedia of Type Strains, Phase IV (KMG-IV): sequencing the most valuable type-strain genomes for metagenomic binning, comparative biology and taxonomic classification.</title>
        <authorList>
            <person name="Goeker M."/>
        </authorList>
    </citation>
    <scope>NUCLEOTIDE SEQUENCE</scope>
    <source>
        <strain evidence="2">DSM 21202</strain>
    </source>
</reference>
<comment type="caution">
    <text evidence="2">The sequence shown here is derived from an EMBL/GenBank/DDBJ whole genome shotgun (WGS) entry which is preliminary data.</text>
</comment>
<evidence type="ECO:0000313" key="3">
    <source>
        <dbReference type="Proteomes" id="UP001229244"/>
    </source>
</evidence>
<name>A0AAE3VRM9_9HYPH</name>
<sequence>MFPDGAATNRVPNQSNLSHLTDLEEFAMWVVTALVVQMFAAPNAWVVTQAGSFDTREACEAEIAKAVPDQLDADDRKRWEDGFQTYQCIRAIGPGDDEPAVNQ</sequence>
<organism evidence="2 3">
    <name type="scientific">Amorphus orientalis</name>
    <dbReference type="NCBI Taxonomy" id="649198"/>
    <lineage>
        <taxon>Bacteria</taxon>
        <taxon>Pseudomonadati</taxon>
        <taxon>Pseudomonadota</taxon>
        <taxon>Alphaproteobacteria</taxon>
        <taxon>Hyphomicrobiales</taxon>
        <taxon>Amorphaceae</taxon>
        <taxon>Amorphus</taxon>
    </lineage>
</organism>
<gene>
    <name evidence="2" type="ORF">J2S73_003581</name>
</gene>
<dbReference type="EMBL" id="JAUSUL010000004">
    <property type="protein sequence ID" value="MDQ0317104.1"/>
    <property type="molecule type" value="Genomic_DNA"/>
</dbReference>
<dbReference type="Proteomes" id="UP001229244">
    <property type="component" value="Unassembled WGS sequence"/>
</dbReference>
<dbReference type="AlphaFoldDB" id="A0AAE3VRM9"/>
<proteinExistence type="predicted"/>
<keyword evidence="1" id="KW-0812">Transmembrane</keyword>
<keyword evidence="1" id="KW-0472">Membrane</keyword>
<feature type="transmembrane region" description="Helical" evidence="1">
    <location>
        <begin position="26"/>
        <end position="47"/>
    </location>
</feature>
<evidence type="ECO:0000313" key="2">
    <source>
        <dbReference type="EMBL" id="MDQ0317104.1"/>
    </source>
</evidence>
<protein>
    <submittedName>
        <fullName evidence="2">Uncharacterized protein</fullName>
    </submittedName>
</protein>
<evidence type="ECO:0000256" key="1">
    <source>
        <dbReference type="SAM" id="Phobius"/>
    </source>
</evidence>
<keyword evidence="3" id="KW-1185">Reference proteome</keyword>
<accession>A0AAE3VRM9</accession>
<dbReference type="RefSeq" id="WP_306887001.1">
    <property type="nucleotide sequence ID" value="NZ_JAUSUL010000004.1"/>
</dbReference>